<dbReference type="Gene3D" id="3.30.420.10">
    <property type="entry name" value="Ribonuclease H-like superfamily/Ribonuclease H"/>
    <property type="match status" value="1"/>
</dbReference>
<dbReference type="EnsemblMetazoa" id="PPAI009088-RA">
    <property type="protein sequence ID" value="PPAI009088-PA"/>
    <property type="gene ID" value="PPAI009088"/>
</dbReference>
<evidence type="ECO:0000313" key="3">
    <source>
        <dbReference type="Proteomes" id="UP000092462"/>
    </source>
</evidence>
<dbReference type="Proteomes" id="UP000092462">
    <property type="component" value="Unassembled WGS sequence"/>
</dbReference>
<organism evidence="2 3">
    <name type="scientific">Phlebotomus papatasi</name>
    <name type="common">Sandfly</name>
    <dbReference type="NCBI Taxonomy" id="29031"/>
    <lineage>
        <taxon>Eukaryota</taxon>
        <taxon>Metazoa</taxon>
        <taxon>Ecdysozoa</taxon>
        <taxon>Arthropoda</taxon>
        <taxon>Hexapoda</taxon>
        <taxon>Insecta</taxon>
        <taxon>Pterygota</taxon>
        <taxon>Neoptera</taxon>
        <taxon>Endopterygota</taxon>
        <taxon>Diptera</taxon>
        <taxon>Nematocera</taxon>
        <taxon>Psychodoidea</taxon>
        <taxon>Psychodidae</taxon>
        <taxon>Phlebotomus</taxon>
        <taxon>Phlebotomus</taxon>
    </lineage>
</organism>
<dbReference type="PANTHER" id="PTHR37984:SF15">
    <property type="entry name" value="INTEGRASE CATALYTIC DOMAIN-CONTAINING PROTEIN"/>
    <property type="match status" value="1"/>
</dbReference>
<dbReference type="GO" id="GO:0003676">
    <property type="term" value="F:nucleic acid binding"/>
    <property type="evidence" value="ECO:0007669"/>
    <property type="project" value="InterPro"/>
</dbReference>
<dbReference type="Pfam" id="PF00665">
    <property type="entry name" value="rve"/>
    <property type="match status" value="1"/>
</dbReference>
<name>A0A1B0GQC7_PHLPP</name>
<accession>A0A1B0GQC7</accession>
<evidence type="ECO:0000259" key="1">
    <source>
        <dbReference type="PROSITE" id="PS50994"/>
    </source>
</evidence>
<sequence>MPMSITSSSPYPFYKVFMDIVGPLSITEQENRYILTIYDDLSKYLVAIPLKTQTSEEVAEAFVNRFVCIFGAPIIICTDQGGCFISELFKRVCQLLKISKTQASPFHPQTSGGIERAHRTLGDYLRIFTENNKYDWDVWIPKAVAAFNSSVHGSHNFTPHELVFGEKFDISSFSQPQNEPVYNPEDFITNLRRILRLFIWFVLLVRISADDLEIPFNLTTLSERDNAYVQSKGEMCLSRGHWTIMATLSFRDFDTNHYI</sequence>
<dbReference type="AlphaFoldDB" id="A0A1B0GQC7"/>
<reference evidence="2" key="1">
    <citation type="submission" date="2022-08" db="UniProtKB">
        <authorList>
            <consortium name="EnsemblMetazoa"/>
        </authorList>
    </citation>
    <scope>IDENTIFICATION</scope>
    <source>
        <strain evidence="2">Israel</strain>
    </source>
</reference>
<dbReference type="GO" id="GO:0015074">
    <property type="term" value="P:DNA integration"/>
    <property type="evidence" value="ECO:0007669"/>
    <property type="project" value="InterPro"/>
</dbReference>
<feature type="domain" description="Integrase catalytic" evidence="1">
    <location>
        <begin position="6"/>
        <end position="167"/>
    </location>
</feature>
<proteinExistence type="predicted"/>
<dbReference type="InterPro" id="IPR036397">
    <property type="entry name" value="RNaseH_sf"/>
</dbReference>
<protein>
    <recommendedName>
        <fullName evidence="1">Integrase catalytic domain-containing protein</fullName>
    </recommendedName>
</protein>
<dbReference type="SUPFAM" id="SSF53098">
    <property type="entry name" value="Ribonuclease H-like"/>
    <property type="match status" value="1"/>
</dbReference>
<dbReference type="VEuPathDB" id="VectorBase:PPAI009088"/>
<dbReference type="EMBL" id="AJVK01070230">
    <property type="status" value="NOT_ANNOTATED_CDS"/>
    <property type="molecule type" value="Genomic_DNA"/>
</dbReference>
<dbReference type="FunFam" id="3.30.420.10:FF:000032">
    <property type="entry name" value="Retrovirus-related Pol polyprotein from transposon 297-like Protein"/>
    <property type="match status" value="1"/>
</dbReference>
<keyword evidence="3" id="KW-1185">Reference proteome</keyword>
<dbReference type="PROSITE" id="PS50994">
    <property type="entry name" value="INTEGRASE"/>
    <property type="match status" value="1"/>
</dbReference>
<dbReference type="InterPro" id="IPR012337">
    <property type="entry name" value="RNaseH-like_sf"/>
</dbReference>
<dbReference type="InterPro" id="IPR001584">
    <property type="entry name" value="Integrase_cat-core"/>
</dbReference>
<dbReference type="PANTHER" id="PTHR37984">
    <property type="entry name" value="PROTEIN CBG26694"/>
    <property type="match status" value="1"/>
</dbReference>
<evidence type="ECO:0000313" key="2">
    <source>
        <dbReference type="EnsemblMetazoa" id="PPAI009088-PA"/>
    </source>
</evidence>
<dbReference type="InterPro" id="IPR050951">
    <property type="entry name" value="Retrovirus_Pol_polyprotein"/>
</dbReference>